<accession>A0ABN7SN85</accession>
<dbReference type="Gene3D" id="1.10.10.60">
    <property type="entry name" value="Homeodomain-like"/>
    <property type="match status" value="1"/>
</dbReference>
<keyword evidence="6" id="KW-0804">Transcription</keyword>
<feature type="compositionally biased region" description="Polar residues" evidence="9">
    <location>
        <begin position="815"/>
        <end position="825"/>
    </location>
</feature>
<dbReference type="PANTHER" id="PTHR13859">
    <property type="entry name" value="ATROPHIN-RELATED"/>
    <property type="match status" value="1"/>
</dbReference>
<evidence type="ECO:0000256" key="8">
    <source>
        <dbReference type="PROSITE-ProRule" id="PRU00094"/>
    </source>
</evidence>
<keyword evidence="3 8" id="KW-0863">Zinc-finger</keyword>
<keyword evidence="2" id="KW-0479">Metal-binding</keyword>
<evidence type="ECO:0000256" key="7">
    <source>
        <dbReference type="ARBA" id="ARBA00023242"/>
    </source>
</evidence>
<dbReference type="PROSITE" id="PS51293">
    <property type="entry name" value="SANT"/>
    <property type="match status" value="1"/>
</dbReference>
<feature type="region of interest" description="Disordered" evidence="9">
    <location>
        <begin position="1"/>
        <end position="72"/>
    </location>
</feature>
<dbReference type="SUPFAM" id="SSF57716">
    <property type="entry name" value="Glucocorticoid receptor-like (DNA-binding domain)"/>
    <property type="match status" value="1"/>
</dbReference>
<proteinExistence type="predicted"/>
<feature type="compositionally biased region" description="Basic and acidic residues" evidence="9">
    <location>
        <begin position="567"/>
        <end position="590"/>
    </location>
</feature>
<dbReference type="Pfam" id="PF00320">
    <property type="entry name" value="GATA"/>
    <property type="match status" value="1"/>
</dbReference>
<feature type="compositionally biased region" description="Low complexity" evidence="9">
    <location>
        <begin position="834"/>
        <end position="847"/>
    </location>
</feature>
<feature type="compositionally biased region" description="Low complexity" evidence="9">
    <location>
        <begin position="617"/>
        <end position="634"/>
    </location>
</feature>
<feature type="domain" description="ELM2" evidence="12">
    <location>
        <begin position="242"/>
        <end position="340"/>
    </location>
</feature>
<dbReference type="SMART" id="SM00439">
    <property type="entry name" value="BAH"/>
    <property type="match status" value="1"/>
</dbReference>
<comment type="subcellular location">
    <subcellularLocation>
        <location evidence="1">Nucleus</location>
    </subcellularLocation>
</comment>
<evidence type="ECO:0000259" key="11">
    <source>
        <dbReference type="PROSITE" id="PS51038"/>
    </source>
</evidence>
<dbReference type="PANTHER" id="PTHR13859:SF11">
    <property type="entry name" value="GRUNGE, ISOFORM J"/>
    <property type="match status" value="1"/>
</dbReference>
<dbReference type="EMBL" id="OU015569">
    <property type="protein sequence ID" value="CAG5099252.1"/>
    <property type="molecule type" value="Genomic_DNA"/>
</dbReference>
<evidence type="ECO:0000256" key="1">
    <source>
        <dbReference type="ARBA" id="ARBA00004123"/>
    </source>
</evidence>
<dbReference type="InterPro" id="IPR001025">
    <property type="entry name" value="BAH_dom"/>
</dbReference>
<dbReference type="CDD" id="cd00202">
    <property type="entry name" value="ZnF_GATA"/>
    <property type="match status" value="1"/>
</dbReference>
<name>A0ABN7SN85_OIKDI</name>
<organism evidence="14 15">
    <name type="scientific">Oikopleura dioica</name>
    <name type="common">Tunicate</name>
    <dbReference type="NCBI Taxonomy" id="34765"/>
    <lineage>
        <taxon>Eukaryota</taxon>
        <taxon>Metazoa</taxon>
        <taxon>Chordata</taxon>
        <taxon>Tunicata</taxon>
        <taxon>Appendicularia</taxon>
        <taxon>Copelata</taxon>
        <taxon>Oikopleuridae</taxon>
        <taxon>Oikopleura</taxon>
    </lineage>
</organism>
<feature type="compositionally biased region" description="Polar residues" evidence="9">
    <location>
        <begin position="782"/>
        <end position="796"/>
    </location>
</feature>
<dbReference type="SMART" id="SM00717">
    <property type="entry name" value="SANT"/>
    <property type="match status" value="1"/>
</dbReference>
<feature type="compositionally biased region" description="Basic and acidic residues" evidence="9">
    <location>
        <begin position="20"/>
        <end position="36"/>
    </location>
</feature>
<reference evidence="14 15" key="1">
    <citation type="submission" date="2021-04" db="EMBL/GenBank/DDBJ databases">
        <authorList>
            <person name="Bliznina A."/>
        </authorList>
    </citation>
    <scope>NUCLEOTIDE SEQUENCE [LARGE SCALE GENOMIC DNA]</scope>
</reference>
<dbReference type="CDD" id="cd11661">
    <property type="entry name" value="SANT_MTA3_like"/>
    <property type="match status" value="1"/>
</dbReference>
<evidence type="ECO:0000256" key="5">
    <source>
        <dbReference type="ARBA" id="ARBA00023015"/>
    </source>
</evidence>
<evidence type="ECO:0000256" key="9">
    <source>
        <dbReference type="SAM" id="MobiDB-lite"/>
    </source>
</evidence>
<feature type="domain" description="BAH" evidence="11">
    <location>
        <begin position="74"/>
        <end position="219"/>
    </location>
</feature>
<dbReference type="Gene3D" id="3.30.50.10">
    <property type="entry name" value="Erythroid Transcription Factor GATA-1, subunit A"/>
    <property type="match status" value="1"/>
</dbReference>
<feature type="compositionally biased region" description="Basic and acidic residues" evidence="9">
    <location>
        <begin position="1"/>
        <end position="14"/>
    </location>
</feature>
<dbReference type="InterPro" id="IPR000679">
    <property type="entry name" value="Znf_GATA"/>
</dbReference>
<feature type="region of interest" description="Disordered" evidence="9">
    <location>
        <begin position="417"/>
        <end position="442"/>
    </location>
</feature>
<dbReference type="Proteomes" id="UP001158576">
    <property type="component" value="Chromosome XSR"/>
</dbReference>
<feature type="domain" description="SANT" evidence="13">
    <location>
        <begin position="344"/>
        <end position="396"/>
    </location>
</feature>
<feature type="domain" description="GATA-type" evidence="10">
    <location>
        <begin position="444"/>
        <end position="502"/>
    </location>
</feature>
<dbReference type="SMART" id="SM00401">
    <property type="entry name" value="ZnF_GATA"/>
    <property type="match status" value="1"/>
</dbReference>
<evidence type="ECO:0000256" key="6">
    <source>
        <dbReference type="ARBA" id="ARBA00023163"/>
    </source>
</evidence>
<evidence type="ECO:0000256" key="4">
    <source>
        <dbReference type="ARBA" id="ARBA00022833"/>
    </source>
</evidence>
<dbReference type="InterPro" id="IPR000949">
    <property type="entry name" value="ELM2_dom"/>
</dbReference>
<evidence type="ECO:0000256" key="3">
    <source>
        <dbReference type="ARBA" id="ARBA00022771"/>
    </source>
</evidence>
<dbReference type="InterPro" id="IPR001005">
    <property type="entry name" value="SANT/Myb"/>
</dbReference>
<feature type="compositionally biased region" description="Basic and acidic residues" evidence="9">
    <location>
        <begin position="540"/>
        <end position="556"/>
    </location>
</feature>
<evidence type="ECO:0000256" key="2">
    <source>
        <dbReference type="ARBA" id="ARBA00022723"/>
    </source>
</evidence>
<keyword evidence="4" id="KW-0862">Zinc</keyword>
<dbReference type="InterPro" id="IPR013088">
    <property type="entry name" value="Znf_NHR/GATA"/>
</dbReference>
<keyword evidence="15" id="KW-1185">Reference proteome</keyword>
<keyword evidence="7" id="KW-0539">Nucleus</keyword>
<evidence type="ECO:0000313" key="15">
    <source>
        <dbReference type="Proteomes" id="UP001158576"/>
    </source>
</evidence>
<dbReference type="PROSITE" id="PS51038">
    <property type="entry name" value="BAH"/>
    <property type="match status" value="1"/>
</dbReference>
<dbReference type="InterPro" id="IPR043151">
    <property type="entry name" value="BAH_sf"/>
</dbReference>
<dbReference type="PROSITE" id="PS51156">
    <property type="entry name" value="ELM2"/>
    <property type="match status" value="1"/>
</dbReference>
<evidence type="ECO:0000313" key="14">
    <source>
        <dbReference type="EMBL" id="CAG5099252.1"/>
    </source>
</evidence>
<dbReference type="PROSITE" id="PS50114">
    <property type="entry name" value="GATA_ZN_FINGER_2"/>
    <property type="match status" value="1"/>
</dbReference>
<dbReference type="InterPro" id="IPR009057">
    <property type="entry name" value="Homeodomain-like_sf"/>
</dbReference>
<protein>
    <submittedName>
        <fullName evidence="14">Oidioi.mRNA.OKI2018_I69.XSR.g16383.t1.cds</fullName>
    </submittedName>
</protein>
<feature type="region of interest" description="Disordered" evidence="9">
    <location>
        <begin position="517"/>
        <end position="740"/>
    </location>
</feature>
<dbReference type="Gene3D" id="2.30.30.490">
    <property type="match status" value="1"/>
</dbReference>
<dbReference type="Gene3D" id="4.10.1240.50">
    <property type="match status" value="1"/>
</dbReference>
<feature type="region of interest" description="Disordered" evidence="9">
    <location>
        <begin position="781"/>
        <end position="882"/>
    </location>
</feature>
<dbReference type="SUPFAM" id="SSF46689">
    <property type="entry name" value="Homeodomain-like"/>
    <property type="match status" value="1"/>
</dbReference>
<keyword evidence="5" id="KW-0805">Transcription regulation</keyword>
<feature type="compositionally biased region" description="Basic and acidic residues" evidence="9">
    <location>
        <begin position="721"/>
        <end position="730"/>
    </location>
</feature>
<sequence length="1060" mass="118744">MSESERRPERSARDPKKRLGRSELGRGSDSDTESIRSSRRSNRPAATNGSDEPRSRIDRNEQGEIVEYRHDDGQSYKVGDAAYITTQRSDVPYVISKISEIKVTKSGKPEFVCRPFHRPDDLPDQIYQKLTLDREKEFSEDSKMMEKIKENTFSKRELFICDAEDVQRDHIQRTQIRGLCTIHYHKSLDEVVDKYTVEDDSFFCILGYNPQKRVIACLDKEFERVKQMHQWTAAERGMFNAAENNMIPEAVPYVPQPGEDSEDETAFETLTWRPNVADSDLVMYLRAARSMAAFAGMCDGGASDACNTATRDATTLNAIDVLQKCNGKVDLALEKLCQNPMPSIPQRMWTDEDIRAFIKGLSTYGKDFFYISKEYLPRKDTAELIEFYYLWKKTSEGLSVRNKYRRAPKKSMYNMKSQYPRERPVANSSEFSDDDNNSIDSQIDEDSHICRNCYTVKSSDWHHGGKENYMLCNACRIHYKKYGTPKVCVDRPETPQLLRKLRQQDHTPVEQNEVDYSIAADESSQPLPEPTPQTAPKLEPQVKKEIKSEPGDDSGQKRKLSVPSEELDTKKQKQEAKPEAPTKEEPKPAVKQEVVSNIAPESKPKVTTYATNTPFLPVSKSPTVPPSSVASNTPLINLPSHPEKTLIPPQPGETITYAGSSPRQPAAPRPITSQKQETAPKPVSIPVPQNSTPIVIPSDPVTPTPAKPVLGQPRAGVEQGPRPDPDEDHPCGPFSAQEDNARTYRTIEKIQFKKAFFVRNWEYSDGNSCARTDLFYCDEPESSGTTISRRNPTAATHSPARPATGRTQVERPTERPQSNGSSHAHSLSGRGVSHRPPTSTPHRTPGTPQQPHYRPPLPRQPMSPNFGSAHERSPLTPSLLGHPAVSAANAGILSGAHHSQLAQLHQLQEMQNQALIDQQRLALSATDPRLLADAHNIYGALRLPGVPHADLLRDQQRLLSGQPFPIPGLPQHGLTPSAISLDPHLRRSVGQSMIDSRLLNDVSNNRRSVGQTMMDSRILDQTAAYQLAEAQQRLSAQGLAQARLGDPRFDPRLYQLHQPK</sequence>
<dbReference type="InterPro" id="IPR017884">
    <property type="entry name" value="SANT_dom"/>
</dbReference>
<gene>
    <name evidence="14" type="ORF">OKIOD_LOCUS7941</name>
</gene>
<dbReference type="Pfam" id="PF01426">
    <property type="entry name" value="BAH"/>
    <property type="match status" value="1"/>
</dbReference>
<dbReference type="SUPFAM" id="SSF82061">
    <property type="entry name" value="BAH domain"/>
    <property type="match status" value="1"/>
</dbReference>
<evidence type="ECO:0000259" key="12">
    <source>
        <dbReference type="PROSITE" id="PS51156"/>
    </source>
</evidence>
<evidence type="ECO:0000259" key="10">
    <source>
        <dbReference type="PROSITE" id="PS50114"/>
    </source>
</evidence>
<evidence type="ECO:0000259" key="13">
    <source>
        <dbReference type="PROSITE" id="PS51293"/>
    </source>
</evidence>
<feature type="compositionally biased region" description="Basic and acidic residues" evidence="9">
    <location>
        <begin position="51"/>
        <end position="72"/>
    </location>
</feature>